<dbReference type="Proteomes" id="UP000054771">
    <property type="component" value="Unassembled WGS sequence"/>
</dbReference>
<evidence type="ECO:0000256" key="1">
    <source>
        <dbReference type="SAM" id="SignalP"/>
    </source>
</evidence>
<protein>
    <recommendedName>
        <fullName evidence="4">Glycoside hydrolase family 71 protein</fullName>
    </recommendedName>
</protein>
<feature type="signal peptide" evidence="1">
    <location>
        <begin position="1"/>
        <end position="21"/>
    </location>
</feature>
<gene>
    <name evidence="2" type="ORF">ASPCAL09344</name>
</gene>
<proteinExistence type="predicted"/>
<dbReference type="OrthoDB" id="3257981at2759"/>
<dbReference type="GO" id="GO:0051118">
    <property type="term" value="F:glucan endo-1,3-alpha-glucosidase activity"/>
    <property type="evidence" value="ECO:0007669"/>
    <property type="project" value="InterPro"/>
</dbReference>
<dbReference type="STRING" id="454130.A0A0U5HM47"/>
<dbReference type="InterPro" id="IPR005197">
    <property type="entry name" value="Glyco_hydro_71"/>
</dbReference>
<dbReference type="EMBL" id="CDMC01000007">
    <property type="protein sequence ID" value="CEN62712.1"/>
    <property type="molecule type" value="Genomic_DNA"/>
</dbReference>
<keyword evidence="1" id="KW-0732">Signal</keyword>
<evidence type="ECO:0000313" key="2">
    <source>
        <dbReference type="EMBL" id="CEN62712.1"/>
    </source>
</evidence>
<dbReference type="AlphaFoldDB" id="A0A0U5HM47"/>
<organism evidence="2 3">
    <name type="scientific">Aspergillus calidoustus</name>
    <dbReference type="NCBI Taxonomy" id="454130"/>
    <lineage>
        <taxon>Eukaryota</taxon>
        <taxon>Fungi</taxon>
        <taxon>Dikarya</taxon>
        <taxon>Ascomycota</taxon>
        <taxon>Pezizomycotina</taxon>
        <taxon>Eurotiomycetes</taxon>
        <taxon>Eurotiomycetidae</taxon>
        <taxon>Eurotiales</taxon>
        <taxon>Aspergillaceae</taxon>
        <taxon>Aspergillus</taxon>
        <taxon>Aspergillus subgen. Nidulantes</taxon>
    </lineage>
</organism>
<dbReference type="Pfam" id="PF03659">
    <property type="entry name" value="Glyco_hydro_71"/>
    <property type="match status" value="1"/>
</dbReference>
<feature type="chain" id="PRO_5006858887" description="Glycoside hydrolase family 71 protein" evidence="1">
    <location>
        <begin position="22"/>
        <end position="594"/>
    </location>
</feature>
<evidence type="ECO:0008006" key="4">
    <source>
        <dbReference type="Google" id="ProtNLM"/>
    </source>
</evidence>
<dbReference type="OMA" id="WYRPLLK"/>
<evidence type="ECO:0000313" key="3">
    <source>
        <dbReference type="Proteomes" id="UP000054771"/>
    </source>
</evidence>
<accession>A0A0U5HM47</accession>
<dbReference type="CDD" id="cd11577">
    <property type="entry name" value="GH71"/>
    <property type="match status" value="1"/>
</dbReference>
<sequence>MWTFTYLCLVAGVYWTQGVSAAVIQERGVQQGWSLQASSCPAGSVRCGTAACCPSSLFCNNPGNFEVAACCATGSDCRGSVQGAPTCADGAWSRWQGAYGNSFCCLTDMIGVYDYSRPVAGTCIPPGQAGTATTAQLVSRGTGTATATSTASTSSVVTTSATATTSQTTTRTTTSAPSATKAVFAHYMVGSMRADQAPIDVRDAINAGFDGFALNTHTLESTDQWNLNTIQWLLDAARGTDFKLFLSFDMSWGLDTKRLGAFLTRFSSHESYYKVDGRPFVSTFWGGNIPNTQWDADFIQPLVANNSRPFFVPDFDDWSGWPNKFFNNFPSVDGAFSWEAAWPAPGTGQVPVSDSVDRNILAQAQAAGKVYMMPLSPFQFKWFGGDRWYRIGEINLAQRMQQILALQPHFVEMLTWNDAGEGHYVGNVWPEQIAGTEIPSYTDGFDHRAWLQVLMPFMEAYRNGVRDIAQIRPPGNTPVGAMWYRTLLTSASCSSAITNHEQAQDAINYAVILPASASGYSLDVISDGQVIGSYPAGPGLNYRMVLGLRAGQNQQLVVRDPAGAIVSRASGTKAVQAQSSSAVCNWNYEVTGLS</sequence>
<keyword evidence="3" id="KW-1185">Reference proteome</keyword>
<name>A0A0U5HM47_ASPCI</name>
<dbReference type="Gene3D" id="3.20.20.80">
    <property type="entry name" value="Glycosidases"/>
    <property type="match status" value="1"/>
</dbReference>
<reference evidence="3" key="1">
    <citation type="journal article" date="2016" name="Genome Announc.">
        <title>Draft genome sequences of fungus Aspergillus calidoustus.</title>
        <authorList>
            <person name="Horn F."/>
            <person name="Linde J."/>
            <person name="Mattern D.J."/>
            <person name="Walther G."/>
            <person name="Guthke R."/>
            <person name="Scherlach K."/>
            <person name="Martin K."/>
            <person name="Brakhage A.A."/>
            <person name="Petzke L."/>
            <person name="Valiante V."/>
        </authorList>
    </citation>
    <scope>NUCLEOTIDE SEQUENCE [LARGE SCALE GENOMIC DNA]</scope>
    <source>
        <strain evidence="3">SF006504</strain>
    </source>
</reference>